<organism evidence="3 4">
    <name type="scientific">Cupriavidus phytorum</name>
    <dbReference type="NCBI Taxonomy" id="3024399"/>
    <lineage>
        <taxon>Bacteria</taxon>
        <taxon>Pseudomonadati</taxon>
        <taxon>Pseudomonadota</taxon>
        <taxon>Betaproteobacteria</taxon>
        <taxon>Burkholderiales</taxon>
        <taxon>Burkholderiaceae</taxon>
        <taxon>Cupriavidus</taxon>
    </lineage>
</organism>
<accession>A0A2W7P218</accession>
<feature type="region of interest" description="Disordered" evidence="1">
    <location>
        <begin position="162"/>
        <end position="187"/>
    </location>
</feature>
<dbReference type="EMBL" id="QKZN01000006">
    <property type="protein sequence ID" value="PZX26996.1"/>
    <property type="molecule type" value="Genomic_DNA"/>
</dbReference>
<protein>
    <submittedName>
        <fullName evidence="3">Phasin family protein</fullName>
    </submittedName>
</protein>
<sequence length="187" mass="20245">MTKWSPEQISKFQITGIDAWAGLASKSLDCFARLVDLNLQTMKTTLEDGQECARKALSTKDTHGLVELQAALFQPTAEAMLAYRRHVQDIVADAQANVEKVLEVQYAAGKREVQGFMETALSNAPTTSMTPFVAWQEALNATTALFDSMQATAKQAMQMAGSSFDSAAEATSKGARRRPASAPHTAE</sequence>
<dbReference type="InterPro" id="IPR010127">
    <property type="entry name" value="Phasin_subfam-1"/>
</dbReference>
<dbReference type="AlphaFoldDB" id="A0A2W7P218"/>
<evidence type="ECO:0000256" key="1">
    <source>
        <dbReference type="SAM" id="MobiDB-lite"/>
    </source>
</evidence>
<name>A0A2W7P218_9BURK</name>
<dbReference type="InterPro" id="IPR018968">
    <property type="entry name" value="Phasin"/>
</dbReference>
<dbReference type="Pfam" id="PF09361">
    <property type="entry name" value="Phasin_2"/>
    <property type="match status" value="1"/>
</dbReference>
<evidence type="ECO:0000313" key="3">
    <source>
        <dbReference type="EMBL" id="PZX26996.1"/>
    </source>
</evidence>
<evidence type="ECO:0000259" key="2">
    <source>
        <dbReference type="Pfam" id="PF09361"/>
    </source>
</evidence>
<proteinExistence type="predicted"/>
<comment type="caution">
    <text evidence="3">The sequence shown here is derived from an EMBL/GenBank/DDBJ whole genome shotgun (WGS) entry which is preliminary data.</text>
</comment>
<feature type="domain" description="Phasin" evidence="2">
    <location>
        <begin position="7"/>
        <end position="105"/>
    </location>
</feature>
<reference evidence="3" key="1">
    <citation type="submission" date="2018-06" db="EMBL/GenBank/DDBJ databases">
        <title>Genomic Encyclopedia of Type Strains, Phase IV (KMG-V): Genome sequencing to study the core and pangenomes of soil and plant-associated prokaryotes.</title>
        <authorList>
            <person name="Whitman W."/>
        </authorList>
    </citation>
    <scope>NUCLEOTIDE SEQUENCE [LARGE SCALE GENOMIC DNA]</scope>
    <source>
        <strain evidence="3">MLR2-44</strain>
    </source>
</reference>
<dbReference type="NCBIfam" id="TIGR01841">
    <property type="entry name" value="phasin"/>
    <property type="match status" value="1"/>
</dbReference>
<gene>
    <name evidence="3" type="ORF">C7416_106286</name>
</gene>
<dbReference type="Proteomes" id="UP000249638">
    <property type="component" value="Unassembled WGS sequence"/>
</dbReference>
<evidence type="ECO:0000313" key="4">
    <source>
        <dbReference type="Proteomes" id="UP000249638"/>
    </source>
</evidence>
<keyword evidence="4" id="KW-1185">Reference proteome</keyword>